<keyword evidence="3 6" id="KW-0812">Transmembrane</keyword>
<dbReference type="InterPro" id="IPR052714">
    <property type="entry name" value="MFS_Exporter"/>
</dbReference>
<keyword evidence="4 6" id="KW-1133">Transmembrane helix</keyword>
<protein>
    <submittedName>
        <fullName evidence="8">MFS transporter</fullName>
    </submittedName>
</protein>
<dbReference type="EMBL" id="CP129013">
    <property type="protein sequence ID" value="WLR41708.1"/>
    <property type="molecule type" value="Genomic_DNA"/>
</dbReference>
<evidence type="ECO:0000256" key="5">
    <source>
        <dbReference type="ARBA" id="ARBA00023136"/>
    </source>
</evidence>
<evidence type="ECO:0000256" key="1">
    <source>
        <dbReference type="ARBA" id="ARBA00004651"/>
    </source>
</evidence>
<evidence type="ECO:0000313" key="9">
    <source>
        <dbReference type="Proteomes" id="UP001197974"/>
    </source>
</evidence>
<accession>A0ABY9JSJ6</accession>
<dbReference type="Pfam" id="PF07690">
    <property type="entry name" value="MFS_1"/>
    <property type="match status" value="1"/>
</dbReference>
<dbReference type="SUPFAM" id="SSF103473">
    <property type="entry name" value="MFS general substrate transporter"/>
    <property type="match status" value="1"/>
</dbReference>
<evidence type="ECO:0000313" key="8">
    <source>
        <dbReference type="EMBL" id="WLR41708.1"/>
    </source>
</evidence>
<dbReference type="InterPro" id="IPR011701">
    <property type="entry name" value="MFS"/>
</dbReference>
<dbReference type="InterPro" id="IPR020846">
    <property type="entry name" value="MFS_dom"/>
</dbReference>
<dbReference type="Proteomes" id="UP001197974">
    <property type="component" value="Chromosome"/>
</dbReference>
<name>A0ABY9JSJ6_9BACI</name>
<dbReference type="PANTHER" id="PTHR23531">
    <property type="entry name" value="QUINOLENE RESISTANCE PROTEIN NORA"/>
    <property type="match status" value="1"/>
</dbReference>
<feature type="transmembrane region" description="Helical" evidence="6">
    <location>
        <begin position="177"/>
        <end position="197"/>
    </location>
</feature>
<feature type="domain" description="Major facilitator superfamily (MFS) profile" evidence="7">
    <location>
        <begin position="25"/>
        <end position="211"/>
    </location>
</feature>
<evidence type="ECO:0000259" key="7">
    <source>
        <dbReference type="PROSITE" id="PS50850"/>
    </source>
</evidence>
<sequence length="211" mass="23292">MRTQLKKEESNKTSKTKWKEFFEVKVLPISIASGLLYIIYGGIVSFISLYAQEKGNVDLSGYFLGIMSIALILSRPISGKIADRLNSLYVVYPGFIFSFMGVLFLGLTESALTFQISALLIGLGFGFILPSLHATMLELVPNEKRGTATSTYFMGIDIGISSGAIILGLIANYIGYGLMYLSSVVFIFLSCIVYFKVEHQKKMVQKSSLEV</sequence>
<evidence type="ECO:0000256" key="6">
    <source>
        <dbReference type="SAM" id="Phobius"/>
    </source>
</evidence>
<dbReference type="Gene3D" id="1.20.1250.20">
    <property type="entry name" value="MFS general substrate transporter like domains"/>
    <property type="match status" value="1"/>
</dbReference>
<organism evidence="8 9">
    <name type="scientific">Bacillus carboniphilus</name>
    <dbReference type="NCBI Taxonomy" id="86663"/>
    <lineage>
        <taxon>Bacteria</taxon>
        <taxon>Bacillati</taxon>
        <taxon>Bacillota</taxon>
        <taxon>Bacilli</taxon>
        <taxon>Bacillales</taxon>
        <taxon>Bacillaceae</taxon>
        <taxon>Bacillus</taxon>
    </lineage>
</organism>
<gene>
    <name evidence="8" type="ORF">LC087_12640</name>
</gene>
<proteinExistence type="predicted"/>
<feature type="transmembrane region" description="Helical" evidence="6">
    <location>
        <begin position="59"/>
        <end position="77"/>
    </location>
</feature>
<evidence type="ECO:0000256" key="3">
    <source>
        <dbReference type="ARBA" id="ARBA00022692"/>
    </source>
</evidence>
<evidence type="ECO:0000256" key="2">
    <source>
        <dbReference type="ARBA" id="ARBA00022448"/>
    </source>
</evidence>
<feature type="transmembrane region" description="Helical" evidence="6">
    <location>
        <begin position="114"/>
        <end position="140"/>
    </location>
</feature>
<keyword evidence="5 6" id="KW-0472">Membrane</keyword>
<evidence type="ECO:0000256" key="4">
    <source>
        <dbReference type="ARBA" id="ARBA00022989"/>
    </source>
</evidence>
<keyword evidence="9" id="KW-1185">Reference proteome</keyword>
<feature type="transmembrane region" description="Helical" evidence="6">
    <location>
        <begin position="21"/>
        <end position="47"/>
    </location>
</feature>
<dbReference type="PANTHER" id="PTHR23531:SF2">
    <property type="entry name" value="PERMEASE"/>
    <property type="match status" value="1"/>
</dbReference>
<reference evidence="8 9" key="1">
    <citation type="submission" date="2023-06" db="EMBL/GenBank/DDBJ databases">
        <title>Five Gram-positive bacteria isolated from mangrove sediments in Shenzhen, Guangdong, China.</title>
        <authorList>
            <person name="Yu S."/>
            <person name="Zheng W."/>
            <person name="Huang Y."/>
        </authorList>
    </citation>
    <scope>NUCLEOTIDE SEQUENCE [LARGE SCALE GENOMIC DNA]</scope>
    <source>
        <strain evidence="8 9">SaN35-3</strain>
    </source>
</reference>
<feature type="transmembrane region" description="Helical" evidence="6">
    <location>
        <begin position="152"/>
        <end position="171"/>
    </location>
</feature>
<keyword evidence="2" id="KW-0813">Transport</keyword>
<comment type="subcellular location">
    <subcellularLocation>
        <location evidence="1">Cell membrane</location>
        <topology evidence="1">Multi-pass membrane protein</topology>
    </subcellularLocation>
</comment>
<dbReference type="PROSITE" id="PS50850">
    <property type="entry name" value="MFS"/>
    <property type="match status" value="1"/>
</dbReference>
<dbReference type="InterPro" id="IPR036259">
    <property type="entry name" value="MFS_trans_sf"/>
</dbReference>
<feature type="transmembrane region" description="Helical" evidence="6">
    <location>
        <begin position="89"/>
        <end position="108"/>
    </location>
</feature>
<dbReference type="RefSeq" id="WP_306019622.1">
    <property type="nucleotide sequence ID" value="NZ_CP129013.1"/>
</dbReference>